<dbReference type="EMBL" id="JBHRTA010000016">
    <property type="protein sequence ID" value="MFC3197116.1"/>
    <property type="molecule type" value="Genomic_DNA"/>
</dbReference>
<keyword evidence="2" id="KW-1185">Reference proteome</keyword>
<sequence>MIYCSANKVTSVLLTMVEIANYATVSEEFVEKVRAGLAKDKK</sequence>
<gene>
    <name evidence="1" type="ORF">ACFOET_05800</name>
</gene>
<reference evidence="2" key="1">
    <citation type="journal article" date="2019" name="Int. J. Syst. Evol. Microbiol.">
        <title>The Global Catalogue of Microorganisms (GCM) 10K type strain sequencing project: providing services to taxonomists for standard genome sequencing and annotation.</title>
        <authorList>
            <consortium name="The Broad Institute Genomics Platform"/>
            <consortium name="The Broad Institute Genome Sequencing Center for Infectious Disease"/>
            <person name="Wu L."/>
            <person name="Ma J."/>
        </authorList>
    </citation>
    <scope>NUCLEOTIDE SEQUENCE [LARGE SCALE GENOMIC DNA]</scope>
    <source>
        <strain evidence="2">KCTC 52416</strain>
    </source>
</reference>
<accession>A0ABV7JGF7</accession>
<comment type="caution">
    <text evidence="1">The sequence shown here is derived from an EMBL/GenBank/DDBJ whole genome shotgun (WGS) entry which is preliminary data.</text>
</comment>
<name>A0ABV7JGF7_9SPHI</name>
<evidence type="ECO:0000313" key="1">
    <source>
        <dbReference type="EMBL" id="MFC3197116.1"/>
    </source>
</evidence>
<proteinExistence type="predicted"/>
<dbReference type="Proteomes" id="UP001595526">
    <property type="component" value="Unassembled WGS sequence"/>
</dbReference>
<organism evidence="1 2">
    <name type="scientific">Parapedobacter deserti</name>
    <dbReference type="NCBI Taxonomy" id="1912957"/>
    <lineage>
        <taxon>Bacteria</taxon>
        <taxon>Pseudomonadati</taxon>
        <taxon>Bacteroidota</taxon>
        <taxon>Sphingobacteriia</taxon>
        <taxon>Sphingobacteriales</taxon>
        <taxon>Sphingobacteriaceae</taxon>
        <taxon>Parapedobacter</taxon>
    </lineage>
</organism>
<protein>
    <submittedName>
        <fullName evidence="1">Uncharacterized protein</fullName>
    </submittedName>
</protein>
<evidence type="ECO:0000313" key="2">
    <source>
        <dbReference type="Proteomes" id="UP001595526"/>
    </source>
</evidence>